<proteinExistence type="predicted"/>
<accession>A0A0F9KA96</accession>
<protein>
    <recommendedName>
        <fullName evidence="2">Bacterial mobilisation domain-containing protein</fullName>
    </recommendedName>
</protein>
<gene>
    <name evidence="1" type="ORF">LCGC14_1353160</name>
</gene>
<dbReference type="GO" id="GO:0006355">
    <property type="term" value="P:regulation of DNA-templated transcription"/>
    <property type="evidence" value="ECO:0007669"/>
    <property type="project" value="InterPro"/>
</dbReference>
<evidence type="ECO:0000313" key="1">
    <source>
        <dbReference type="EMBL" id="KKM79119.1"/>
    </source>
</evidence>
<dbReference type="AlphaFoldDB" id="A0A0F9KA96"/>
<reference evidence="1" key="1">
    <citation type="journal article" date="2015" name="Nature">
        <title>Complex archaea that bridge the gap between prokaryotes and eukaryotes.</title>
        <authorList>
            <person name="Spang A."/>
            <person name="Saw J.H."/>
            <person name="Jorgensen S.L."/>
            <person name="Zaremba-Niedzwiedzka K."/>
            <person name="Martijn J."/>
            <person name="Lind A.E."/>
            <person name="van Eijk R."/>
            <person name="Schleper C."/>
            <person name="Guy L."/>
            <person name="Ettema T.J."/>
        </authorList>
    </citation>
    <scope>NUCLEOTIDE SEQUENCE</scope>
</reference>
<name>A0A0F9KA96_9ZZZZ</name>
<dbReference type="InterPro" id="IPR013321">
    <property type="entry name" value="Arc_rbn_hlx_hlx"/>
</dbReference>
<dbReference type="EMBL" id="LAZR01008382">
    <property type="protein sequence ID" value="KKM79119.1"/>
    <property type="molecule type" value="Genomic_DNA"/>
</dbReference>
<sequence length="189" mass="21276">MTRRLDHTTRQSIAKKVREGVRPQVLAREYGVTVRTVYRCAQLMRDIQIERGSRTEVIVCRVSPADLAQFDAKLKEAGIRNRSEALRNVIRNTNGMAMPDAKLAEALLSMKGALNKVGNNVTQIAKRMNDAKNQGQPLPFAEEDLMQMRHLAGFILDFADEADLMARGRRAALELKISDELKRMAERGV</sequence>
<comment type="caution">
    <text evidence="1">The sequence shown here is derived from an EMBL/GenBank/DDBJ whole genome shotgun (WGS) entry which is preliminary data.</text>
</comment>
<evidence type="ECO:0008006" key="2">
    <source>
        <dbReference type="Google" id="ProtNLM"/>
    </source>
</evidence>
<dbReference type="Gene3D" id="1.10.1220.10">
    <property type="entry name" value="Met repressor-like"/>
    <property type="match status" value="1"/>
</dbReference>
<organism evidence="1">
    <name type="scientific">marine sediment metagenome</name>
    <dbReference type="NCBI Taxonomy" id="412755"/>
    <lineage>
        <taxon>unclassified sequences</taxon>
        <taxon>metagenomes</taxon>
        <taxon>ecological metagenomes</taxon>
    </lineage>
</organism>